<dbReference type="EMBL" id="PDCK01000039">
    <property type="protein sequence ID" value="PRQ54625.1"/>
    <property type="molecule type" value="Genomic_DNA"/>
</dbReference>
<accession>A0A2P6S7I6</accession>
<dbReference type="Gramene" id="PRQ54625">
    <property type="protein sequence ID" value="PRQ54625"/>
    <property type="gene ID" value="RchiOBHm_Chr1g0315751"/>
</dbReference>
<keyword evidence="3" id="KW-1185">Reference proteome</keyword>
<proteinExistence type="predicted"/>
<protein>
    <submittedName>
        <fullName evidence="2">Uncharacterized protein</fullName>
    </submittedName>
</protein>
<dbReference type="AlphaFoldDB" id="A0A2P6S7I6"/>
<gene>
    <name evidence="2" type="ORF">RchiOBHm_Chr1g0315751</name>
</gene>
<dbReference type="Proteomes" id="UP000238479">
    <property type="component" value="Chromosome 1"/>
</dbReference>
<evidence type="ECO:0000256" key="1">
    <source>
        <dbReference type="SAM" id="Phobius"/>
    </source>
</evidence>
<reference evidence="2 3" key="1">
    <citation type="journal article" date="2018" name="Nat. Genet.">
        <title>The Rosa genome provides new insights in the design of modern roses.</title>
        <authorList>
            <person name="Bendahmane M."/>
        </authorList>
    </citation>
    <scope>NUCLEOTIDE SEQUENCE [LARGE SCALE GENOMIC DNA]</scope>
    <source>
        <strain evidence="3">cv. Old Blush</strain>
    </source>
</reference>
<keyword evidence="1" id="KW-1133">Transmembrane helix</keyword>
<keyword evidence="1" id="KW-0812">Transmembrane</keyword>
<feature type="transmembrane region" description="Helical" evidence="1">
    <location>
        <begin position="12"/>
        <end position="36"/>
    </location>
</feature>
<name>A0A2P6S7I6_ROSCH</name>
<keyword evidence="1" id="KW-0472">Membrane</keyword>
<evidence type="ECO:0000313" key="3">
    <source>
        <dbReference type="Proteomes" id="UP000238479"/>
    </source>
</evidence>
<comment type="caution">
    <text evidence="2">The sequence shown here is derived from an EMBL/GenBank/DDBJ whole genome shotgun (WGS) entry which is preliminary data.</text>
</comment>
<sequence length="57" mass="6670">MIGVLDMVRRIEICLCFFIFQMTEISSIFWFIWFLLSLVGKLKNMENLIHGASLEDG</sequence>
<evidence type="ECO:0000313" key="2">
    <source>
        <dbReference type="EMBL" id="PRQ54625.1"/>
    </source>
</evidence>
<organism evidence="2 3">
    <name type="scientific">Rosa chinensis</name>
    <name type="common">China rose</name>
    <dbReference type="NCBI Taxonomy" id="74649"/>
    <lineage>
        <taxon>Eukaryota</taxon>
        <taxon>Viridiplantae</taxon>
        <taxon>Streptophyta</taxon>
        <taxon>Embryophyta</taxon>
        <taxon>Tracheophyta</taxon>
        <taxon>Spermatophyta</taxon>
        <taxon>Magnoliopsida</taxon>
        <taxon>eudicotyledons</taxon>
        <taxon>Gunneridae</taxon>
        <taxon>Pentapetalae</taxon>
        <taxon>rosids</taxon>
        <taxon>fabids</taxon>
        <taxon>Rosales</taxon>
        <taxon>Rosaceae</taxon>
        <taxon>Rosoideae</taxon>
        <taxon>Rosoideae incertae sedis</taxon>
        <taxon>Rosa</taxon>
    </lineage>
</organism>